<evidence type="ECO:0000313" key="3">
    <source>
        <dbReference type="Proteomes" id="UP001362999"/>
    </source>
</evidence>
<evidence type="ECO:0000256" key="1">
    <source>
        <dbReference type="SAM" id="MobiDB-lite"/>
    </source>
</evidence>
<accession>A0AAV9ZVL4</accession>
<organism evidence="2 3">
    <name type="scientific">Favolaschia claudopus</name>
    <dbReference type="NCBI Taxonomy" id="2862362"/>
    <lineage>
        <taxon>Eukaryota</taxon>
        <taxon>Fungi</taxon>
        <taxon>Dikarya</taxon>
        <taxon>Basidiomycota</taxon>
        <taxon>Agaricomycotina</taxon>
        <taxon>Agaricomycetes</taxon>
        <taxon>Agaricomycetidae</taxon>
        <taxon>Agaricales</taxon>
        <taxon>Marasmiineae</taxon>
        <taxon>Mycenaceae</taxon>
        <taxon>Favolaschia</taxon>
    </lineage>
</organism>
<feature type="compositionally biased region" description="Basic and acidic residues" evidence="1">
    <location>
        <begin position="149"/>
        <end position="170"/>
    </location>
</feature>
<proteinExistence type="predicted"/>
<gene>
    <name evidence="2" type="ORF">R3P38DRAFT_3372122</name>
</gene>
<feature type="compositionally biased region" description="Basic and acidic residues" evidence="1">
    <location>
        <begin position="205"/>
        <end position="218"/>
    </location>
</feature>
<evidence type="ECO:0000313" key="2">
    <source>
        <dbReference type="EMBL" id="KAK6992832.1"/>
    </source>
</evidence>
<name>A0AAV9ZVL4_9AGAR</name>
<dbReference type="Proteomes" id="UP001362999">
    <property type="component" value="Unassembled WGS sequence"/>
</dbReference>
<sequence>MPPKSVVLTPDQRAICRVRYRHVATYMDPGPQPLTPNDRICQAIAAHYKNGTNLEHGSEYSPLLFPFGNKRAVSRHVNKGGPKTVEVDRMIAMAWVVTRPEGQRGEILALLGLDGEDGGDGEEGGEPGDGDGDDSKVGVKSEIKEEEGGDSKVGIKDEEDEVNVKKEEGTGQRQLSLGKRKLEEVEDEANVVSKRTKGAATSTVKAEEQDVKIKPEVA</sequence>
<feature type="region of interest" description="Disordered" evidence="1">
    <location>
        <begin position="112"/>
        <end position="218"/>
    </location>
</feature>
<protein>
    <recommendedName>
        <fullName evidence="4">Histone deacetylase complex subunit SAP30 Sin3 binding domain-containing protein</fullName>
    </recommendedName>
</protein>
<reference evidence="2 3" key="1">
    <citation type="journal article" date="2024" name="J Genomics">
        <title>Draft genome sequencing and assembly of Favolaschia claudopus CIRM-BRFM 2984 isolated from oak limbs.</title>
        <authorList>
            <person name="Navarro D."/>
            <person name="Drula E."/>
            <person name="Chaduli D."/>
            <person name="Cazenave R."/>
            <person name="Ahrendt S."/>
            <person name="Wang J."/>
            <person name="Lipzen A."/>
            <person name="Daum C."/>
            <person name="Barry K."/>
            <person name="Grigoriev I.V."/>
            <person name="Favel A."/>
            <person name="Rosso M.N."/>
            <person name="Martin F."/>
        </authorList>
    </citation>
    <scope>NUCLEOTIDE SEQUENCE [LARGE SCALE GENOMIC DNA]</scope>
    <source>
        <strain evidence="2 3">CIRM-BRFM 2984</strain>
    </source>
</reference>
<feature type="compositionally biased region" description="Acidic residues" evidence="1">
    <location>
        <begin position="114"/>
        <end position="132"/>
    </location>
</feature>
<dbReference type="EMBL" id="JAWWNJ010000106">
    <property type="protein sequence ID" value="KAK6992832.1"/>
    <property type="molecule type" value="Genomic_DNA"/>
</dbReference>
<dbReference type="AlphaFoldDB" id="A0AAV9ZVL4"/>
<keyword evidence="3" id="KW-1185">Reference proteome</keyword>
<evidence type="ECO:0008006" key="4">
    <source>
        <dbReference type="Google" id="ProtNLM"/>
    </source>
</evidence>
<comment type="caution">
    <text evidence="2">The sequence shown here is derived from an EMBL/GenBank/DDBJ whole genome shotgun (WGS) entry which is preliminary data.</text>
</comment>
<feature type="compositionally biased region" description="Basic and acidic residues" evidence="1">
    <location>
        <begin position="133"/>
        <end position="143"/>
    </location>
</feature>